<dbReference type="InterPro" id="IPR041650">
    <property type="entry name" value="HEPN_Swt1"/>
</dbReference>
<gene>
    <name evidence="2" type="ORF">K8I29_01665</name>
</gene>
<proteinExistence type="predicted"/>
<dbReference type="EMBL" id="JAIOIV010000015">
    <property type="protein sequence ID" value="MBZ0154906.1"/>
    <property type="molecule type" value="Genomic_DNA"/>
</dbReference>
<name>A0A953LVI6_9BACT</name>
<accession>A0A953LVI6</accession>
<reference evidence="2" key="1">
    <citation type="journal article" date="2021" name="bioRxiv">
        <title>Unraveling nitrogen, sulfur and carbon metabolic pathways and microbial community transcriptional responses to substrate deprivation and toxicity stresses in a bioreactor mimicking anoxic brackish coastal sediment conditions.</title>
        <authorList>
            <person name="Martins P.D."/>
            <person name="Echeveste M.J."/>
            <person name="Arshad A."/>
            <person name="Kurth J."/>
            <person name="Ouboter H."/>
            <person name="Jetten M.S.M."/>
            <person name="Welte C.U."/>
        </authorList>
    </citation>
    <scope>NUCLEOTIDE SEQUENCE</scope>
    <source>
        <strain evidence="2">MAG_39</strain>
    </source>
</reference>
<dbReference type="InterPro" id="IPR007555">
    <property type="entry name" value="DUF499"/>
</dbReference>
<protein>
    <submittedName>
        <fullName evidence="2">DUF499 domain-containing protein</fullName>
    </submittedName>
</protein>
<evidence type="ECO:0000313" key="3">
    <source>
        <dbReference type="Proteomes" id="UP000705867"/>
    </source>
</evidence>
<dbReference type="Pfam" id="PF04465">
    <property type="entry name" value="DUF499"/>
    <property type="match status" value="1"/>
</dbReference>
<evidence type="ECO:0000313" key="2">
    <source>
        <dbReference type="EMBL" id="MBZ0154906.1"/>
    </source>
</evidence>
<evidence type="ECO:0000259" key="1">
    <source>
        <dbReference type="Pfam" id="PF18731"/>
    </source>
</evidence>
<dbReference type="AlphaFoldDB" id="A0A953LVI6"/>
<sequence length="1108" mass="123737">MAITNHERVGKAMDLLKEGLAPFIEREFVSVYKQKALDEAKSFVADDRLNTNRPLKEWDAAPMLRVMWEAWNAVFKKTLGQGERSLVSELREVRKKWAHQEPFSGDDADRALDSTERLLTAISAPQAESVRKLKMELRRLIVDEQVRSERRKSAGTTIESQTTGTLKPWREVITPHKDVASGHYQQAEFAADLWQVHLGEGTDEYRKPGEFFRRTYLTESLKGLLVNCVKRLSGAGGDPVVQLQTNFGGGKTHSMLALYHLVSGIPTGELAGVDAVLADAALKDLPKAKPVVLVGNKISPGNPVTKSDGTIIRTLWGELAYQLGGKKAFKRIAADDEKGTSPGDVLRELFNEYGPCLILIDEWVAYARQLHDQSDLPAGSFETQFTFAQALTESAKLAKNCLLVISLPASDTSGLPHAQADDSEVGGQRGREALDRLRNVIGRIESSWRPASAEEGFEIVRRRLFEPLISQDQFKARDVIAREFYDLYRTQHQEFPPECKESDYEKRMRQAYPIHPEIFDRLYTDWSTLLKFQRTRGVLRLMAAVIHSLWEKGDRNPLILPSNMPIDDPRVQFELTRYLSDNWVPIIEKDVDGPSSLSLRIDSEVLNLGKFHATRRVARTIYLGSAPMTSAANRGVEDRRIKLGCVMPGESPAIFGDALRRLAGNATYLYQDGPRFWYSVQPTVTKLAEDRAEQFKRDPDAVIRELDNRLRADLRKPGDFSRIHPLPRSGQDVPDEMDTRLVVLGIDYPYSKDPGSPAEAASKEILENRGTTPRIYRNTLVFLAVDKTRLQDLDEAVRKYLAWNSILSEKEQLNLDPHQVKQAETQLKSADGAVTARIPEAYQWLLVPVQKTPQAAVEWSALRLSGSDSLAARASKKLKNDELLVTSFAGTLLRMELDKIPLWRGDSVTIKQLAEDFAKYLYLPRLRDPEVLIESVRAGLSVLIWTDTFAYADAWDEKKGRYLGLRTTGGSSVSLEGNSLLVKPDVAARQIEADKVAVELAAVGAGSIGNGGSAGIYKGGAPAATEEEKRLPVRFYGSVELDATRLSRDAGKIAEEVVQHLSALMDSNVEITLEIKADVPEGVPDNVVRTVTENCRTLKFKSHGFEEK</sequence>
<reference evidence="2" key="2">
    <citation type="submission" date="2021-08" db="EMBL/GenBank/DDBJ databases">
        <authorList>
            <person name="Dalcin Martins P."/>
        </authorList>
    </citation>
    <scope>NUCLEOTIDE SEQUENCE</scope>
    <source>
        <strain evidence="2">MAG_39</strain>
    </source>
</reference>
<dbReference type="Proteomes" id="UP000705867">
    <property type="component" value="Unassembled WGS sequence"/>
</dbReference>
<organism evidence="2 3">
    <name type="scientific">Candidatus Nitrobium versatile</name>
    <dbReference type="NCBI Taxonomy" id="2884831"/>
    <lineage>
        <taxon>Bacteria</taxon>
        <taxon>Pseudomonadati</taxon>
        <taxon>Nitrospirota</taxon>
        <taxon>Nitrospiria</taxon>
        <taxon>Nitrospirales</taxon>
        <taxon>Nitrospiraceae</taxon>
        <taxon>Candidatus Nitrobium</taxon>
    </lineage>
</organism>
<feature type="domain" description="Swt1-like HEPN" evidence="1">
    <location>
        <begin position="11"/>
        <end position="123"/>
    </location>
</feature>
<comment type="caution">
    <text evidence="2">The sequence shown here is derived from an EMBL/GenBank/DDBJ whole genome shotgun (WGS) entry which is preliminary data.</text>
</comment>
<dbReference type="Pfam" id="PF18731">
    <property type="entry name" value="HEPN_Swt1"/>
    <property type="match status" value="1"/>
</dbReference>